<dbReference type="Pfam" id="PF13450">
    <property type="entry name" value="NAD_binding_8"/>
    <property type="match status" value="1"/>
</dbReference>
<dbReference type="PANTHER" id="PTHR10668:SF105">
    <property type="entry name" value="DEHYDROGENASE-RELATED"/>
    <property type="match status" value="1"/>
</dbReference>
<dbReference type="OrthoDB" id="833207at2"/>
<evidence type="ECO:0000313" key="1">
    <source>
        <dbReference type="EMBL" id="SDC83025.1"/>
    </source>
</evidence>
<dbReference type="Gene3D" id="3.50.50.60">
    <property type="entry name" value="FAD/NAD(P)-binding domain"/>
    <property type="match status" value="2"/>
</dbReference>
<organism evidence="1 2">
    <name type="scientific">Sanguibacter gelidistatuariae</name>
    <dbReference type="NCBI Taxonomy" id="1814289"/>
    <lineage>
        <taxon>Bacteria</taxon>
        <taxon>Bacillati</taxon>
        <taxon>Actinomycetota</taxon>
        <taxon>Actinomycetes</taxon>
        <taxon>Micrococcales</taxon>
        <taxon>Sanguibacteraceae</taxon>
        <taxon>Sanguibacter</taxon>
    </lineage>
</organism>
<sequence length="523" mass="53024">MTRCDVVVVGSGPNGLAAAVTLARAGLAVLVLEAQPTPGGGARTEPLGLADGMTHDLCSAVHPLALASPFFQAFDLAGRGVELLQPEVAYAHPLDGGRGGIAYRDIERTARGLGVDAGAWRALLGPLASAPAAVVSLALGDRRPGWPSAAIVPADAAGPAAAGADAGAAAESAAQRNWRDVAREIARTARVASHLGFAVAEQGSAAWGARFSGETAPALLTGVAAHAITRLPSLAAAGTALLLGSLAHASGWPIPRGGSGAITAALLADLEAHGGQVRTGTAVRGGDLPPARAYVFDTSARMAAQILGDRMPAAARWALGRFRNGNAAAKVDFVLSGPVPWAHAEVGLAGTVHVGGSRADMARAEHDVARGRHAHRPMVLASDPTVVDPGRASGGLRPLWTYAHVPAGSDVDPTEAITAQIERFAPGFRDVVVASRAVTAQGMAAHNANYVGGDIAAGAVTPWQMVARPTPWLPPYGTGVEGAYLCSASTPPGPGVHGLGGWYAARRVLRNHFGIRDLPSLAP</sequence>
<protein>
    <submittedName>
        <fullName evidence="1">Phytoene dehydrogenase-related protein</fullName>
    </submittedName>
</protein>
<dbReference type="InterPro" id="IPR036188">
    <property type="entry name" value="FAD/NAD-bd_sf"/>
</dbReference>
<dbReference type="PRINTS" id="PR00419">
    <property type="entry name" value="ADXRDTASE"/>
</dbReference>
<dbReference type="SUPFAM" id="SSF51905">
    <property type="entry name" value="FAD/NAD(P)-binding domain"/>
    <property type="match status" value="1"/>
</dbReference>
<evidence type="ECO:0000313" key="2">
    <source>
        <dbReference type="Proteomes" id="UP000199039"/>
    </source>
</evidence>
<reference evidence="1 2" key="1">
    <citation type="submission" date="2016-09" db="EMBL/GenBank/DDBJ databases">
        <authorList>
            <person name="Capua I."/>
            <person name="De Benedictis P."/>
            <person name="Joannis T."/>
            <person name="Lombin L.H."/>
            <person name="Cattoli G."/>
        </authorList>
    </citation>
    <scope>NUCLEOTIDE SEQUENCE [LARGE SCALE GENOMIC DNA]</scope>
    <source>
        <strain evidence="1 2">ISLP-3</strain>
    </source>
</reference>
<proteinExistence type="predicted"/>
<dbReference type="RefSeq" id="WP_093183408.1">
    <property type="nucleotide sequence ID" value="NZ_FMYH01000004.1"/>
</dbReference>
<accession>A0A1G6PUI8</accession>
<gene>
    <name evidence="1" type="ORF">SAMN05216410_2343</name>
</gene>
<dbReference type="EMBL" id="FMYH01000004">
    <property type="protein sequence ID" value="SDC83025.1"/>
    <property type="molecule type" value="Genomic_DNA"/>
</dbReference>
<dbReference type="PANTHER" id="PTHR10668">
    <property type="entry name" value="PHYTOENE DEHYDROGENASE"/>
    <property type="match status" value="1"/>
</dbReference>
<dbReference type="Proteomes" id="UP000199039">
    <property type="component" value="Unassembled WGS sequence"/>
</dbReference>
<dbReference type="AlphaFoldDB" id="A0A1G6PUI8"/>
<keyword evidence="2" id="KW-1185">Reference proteome</keyword>
<name>A0A1G6PUI8_9MICO</name>
<dbReference type="STRING" id="1814289.SAMN05216410_2343"/>